<organism evidence="2 3">
    <name type="scientific">Spirosoma linguale (strain ATCC 33905 / DSM 74 / LMG 10896 / Claus 1)</name>
    <dbReference type="NCBI Taxonomy" id="504472"/>
    <lineage>
        <taxon>Bacteria</taxon>
        <taxon>Pseudomonadati</taxon>
        <taxon>Bacteroidota</taxon>
        <taxon>Cytophagia</taxon>
        <taxon>Cytophagales</taxon>
        <taxon>Cytophagaceae</taxon>
        <taxon>Spirosoma</taxon>
    </lineage>
</organism>
<keyword evidence="1" id="KW-0812">Transmembrane</keyword>
<keyword evidence="1" id="KW-1133">Transmembrane helix</keyword>
<gene>
    <name evidence="2" type="ordered locus">Slin_6663</name>
</gene>
<geneLocation type="plasmid" evidence="2 3">
    <name>pSLIN01</name>
</geneLocation>
<protein>
    <submittedName>
        <fullName evidence="2">Uncharacterized protein</fullName>
    </submittedName>
</protein>
<name>D2QUY8_SPILD</name>
<dbReference type="HOGENOM" id="CLU_2976990_0_0_10"/>
<evidence type="ECO:0000256" key="1">
    <source>
        <dbReference type="SAM" id="Phobius"/>
    </source>
</evidence>
<reference evidence="2 3" key="1">
    <citation type="journal article" date="2010" name="Stand. Genomic Sci.">
        <title>Complete genome sequence of Spirosoma linguale type strain (1).</title>
        <authorList>
            <person name="Lail K."/>
            <person name="Sikorski J."/>
            <person name="Saunders E."/>
            <person name="Lapidus A."/>
            <person name="Glavina Del Rio T."/>
            <person name="Copeland A."/>
            <person name="Tice H."/>
            <person name="Cheng J.-F."/>
            <person name="Lucas S."/>
            <person name="Nolan M."/>
            <person name="Bruce D."/>
            <person name="Goodwin L."/>
            <person name="Pitluck S."/>
            <person name="Ivanova N."/>
            <person name="Mavromatis K."/>
            <person name="Ovchinnikova G."/>
            <person name="Pati A."/>
            <person name="Chen A."/>
            <person name="Palaniappan K."/>
            <person name="Land M."/>
            <person name="Hauser L."/>
            <person name="Chang Y.-J."/>
            <person name="Jeffries C.D."/>
            <person name="Chain P."/>
            <person name="Brettin T."/>
            <person name="Detter J.C."/>
            <person name="Schuetze A."/>
            <person name="Rohde M."/>
            <person name="Tindall B.J."/>
            <person name="Goeker M."/>
            <person name="Bristow J."/>
            <person name="Eisen J.A."/>
            <person name="Markowitz V."/>
            <person name="Hugenholtz P."/>
            <person name="Kyrpides N.C."/>
            <person name="Klenk H.-P."/>
            <person name="Chen F."/>
        </authorList>
    </citation>
    <scope>NUCLEOTIDE SEQUENCE [LARGE SCALE GENOMIC DNA]</scope>
    <source>
        <strain evidence="3">ATCC 33905 / DSM 74 / LMG 10896 / Claus 1</strain>
    </source>
</reference>
<dbReference type="EMBL" id="CP001770">
    <property type="protein sequence ID" value="ADB42620.1"/>
    <property type="molecule type" value="Genomic_DNA"/>
</dbReference>
<sequence length="58" mass="6985">MTIETVNILFSIGLIMGSIILLIYLWKKTDWKQEREFQRYMRSIDSKKLPEKPRSPNQ</sequence>
<keyword evidence="2" id="KW-0614">Plasmid</keyword>
<evidence type="ECO:0000313" key="3">
    <source>
        <dbReference type="Proteomes" id="UP000002028"/>
    </source>
</evidence>
<feature type="transmembrane region" description="Helical" evidence="1">
    <location>
        <begin position="6"/>
        <end position="26"/>
    </location>
</feature>
<dbReference type="Proteomes" id="UP000002028">
    <property type="component" value="Plasmid pSLIN01"/>
</dbReference>
<keyword evidence="1" id="KW-0472">Membrane</keyword>
<accession>D2QUY8</accession>
<keyword evidence="3" id="KW-1185">Reference proteome</keyword>
<dbReference type="AlphaFoldDB" id="D2QUY8"/>
<evidence type="ECO:0000313" key="2">
    <source>
        <dbReference type="EMBL" id="ADB42620.1"/>
    </source>
</evidence>
<proteinExistence type="predicted"/>
<dbReference type="KEGG" id="sli:Slin_6663"/>